<evidence type="ECO:0000313" key="2">
    <source>
        <dbReference type="Proteomes" id="UP001152562"/>
    </source>
</evidence>
<dbReference type="EMBL" id="CALOZG010000085">
    <property type="protein sequence ID" value="CAH4037314.1"/>
    <property type="molecule type" value="Genomic_DNA"/>
</dbReference>
<evidence type="ECO:0000313" key="1">
    <source>
        <dbReference type="EMBL" id="CAH4037314.1"/>
    </source>
</evidence>
<organism evidence="1 2">
    <name type="scientific">Pieris brassicae</name>
    <name type="common">White butterfly</name>
    <name type="synonym">Large white butterfly</name>
    <dbReference type="NCBI Taxonomy" id="7116"/>
    <lineage>
        <taxon>Eukaryota</taxon>
        <taxon>Metazoa</taxon>
        <taxon>Ecdysozoa</taxon>
        <taxon>Arthropoda</taxon>
        <taxon>Hexapoda</taxon>
        <taxon>Insecta</taxon>
        <taxon>Pterygota</taxon>
        <taxon>Neoptera</taxon>
        <taxon>Endopterygota</taxon>
        <taxon>Lepidoptera</taxon>
        <taxon>Glossata</taxon>
        <taxon>Ditrysia</taxon>
        <taxon>Papilionoidea</taxon>
        <taxon>Pieridae</taxon>
        <taxon>Pierinae</taxon>
        <taxon>Pieris</taxon>
    </lineage>
</organism>
<dbReference type="Proteomes" id="UP001152562">
    <property type="component" value="Unassembled WGS sequence"/>
</dbReference>
<protein>
    <submittedName>
        <fullName evidence="1">Uncharacterized protein</fullName>
    </submittedName>
</protein>
<gene>
    <name evidence="1" type="ORF">PIBRA_LOCUS13013</name>
</gene>
<proteinExistence type="predicted"/>
<dbReference type="AlphaFoldDB" id="A0A9P0TX85"/>
<reference evidence="1" key="1">
    <citation type="submission" date="2022-05" db="EMBL/GenBank/DDBJ databases">
        <authorList>
            <person name="Okamura Y."/>
        </authorList>
    </citation>
    <scope>NUCLEOTIDE SEQUENCE</scope>
</reference>
<comment type="caution">
    <text evidence="1">The sequence shown here is derived from an EMBL/GenBank/DDBJ whole genome shotgun (WGS) entry which is preliminary data.</text>
</comment>
<keyword evidence="2" id="KW-1185">Reference proteome</keyword>
<sequence length="81" mass="9134">MSGTGVASRPPGSMALPSDLPVRIYMRALRQYQKIIDLKRFTKEKSEEGTSKSNFKHLISRSQLDLESHINLSIGRIIGLY</sequence>
<name>A0A9P0TX85_PIEBR</name>
<accession>A0A9P0TX85</accession>